<dbReference type="GO" id="GO:0005911">
    <property type="term" value="C:cell-cell junction"/>
    <property type="evidence" value="ECO:0007669"/>
    <property type="project" value="TreeGrafter"/>
</dbReference>
<dbReference type="Pfam" id="PF07679">
    <property type="entry name" value="I-set"/>
    <property type="match status" value="1"/>
</dbReference>
<dbReference type="InterPro" id="IPR003598">
    <property type="entry name" value="Ig_sub2"/>
</dbReference>
<dbReference type="GO" id="GO:0050839">
    <property type="term" value="F:cell adhesion molecule binding"/>
    <property type="evidence" value="ECO:0007669"/>
    <property type="project" value="TreeGrafter"/>
</dbReference>
<evidence type="ECO:0000313" key="8">
    <source>
        <dbReference type="Ensembl" id="ENSOKIP00005100724.1"/>
    </source>
</evidence>
<keyword evidence="4" id="KW-0325">Glycoprotein</keyword>
<feature type="domain" description="Ig-like" evidence="7">
    <location>
        <begin position="165"/>
        <end position="257"/>
    </location>
</feature>
<comment type="subcellular location">
    <subcellularLocation>
        <location evidence="1">Membrane</location>
        <topology evidence="1">Single-pass type I membrane protein</topology>
    </subcellularLocation>
</comment>
<dbReference type="SMART" id="SM00408">
    <property type="entry name" value="IGc2"/>
    <property type="match status" value="2"/>
</dbReference>
<evidence type="ECO:0000256" key="3">
    <source>
        <dbReference type="ARBA" id="ARBA00023157"/>
    </source>
</evidence>
<accession>A0A8C7KPT2</accession>
<keyword evidence="5" id="KW-0393">Immunoglobulin domain</keyword>
<dbReference type="AlphaFoldDB" id="A0A8C7KPT2"/>
<dbReference type="SUPFAM" id="SSF48726">
    <property type="entry name" value="Immunoglobulin"/>
    <property type="match status" value="1"/>
</dbReference>
<feature type="transmembrane region" description="Helical" evidence="6">
    <location>
        <begin position="267"/>
        <end position="288"/>
    </location>
</feature>
<evidence type="ECO:0000313" key="9">
    <source>
        <dbReference type="Proteomes" id="UP000694557"/>
    </source>
</evidence>
<keyword evidence="9" id="KW-1185">Reference proteome</keyword>
<dbReference type="Ensembl" id="ENSOKIT00005107962.1">
    <property type="protein sequence ID" value="ENSOKIP00005100724.1"/>
    <property type="gene ID" value="ENSOKIG00005044394.1"/>
</dbReference>
<dbReference type="InterPro" id="IPR003599">
    <property type="entry name" value="Ig_sub"/>
</dbReference>
<evidence type="ECO:0000256" key="5">
    <source>
        <dbReference type="ARBA" id="ARBA00023319"/>
    </source>
</evidence>
<dbReference type="PANTHER" id="PTHR11640">
    <property type="entry name" value="NEPHRIN"/>
    <property type="match status" value="1"/>
</dbReference>
<dbReference type="GO" id="GO:0098609">
    <property type="term" value="P:cell-cell adhesion"/>
    <property type="evidence" value="ECO:0007669"/>
    <property type="project" value="TreeGrafter"/>
</dbReference>
<evidence type="ECO:0000256" key="1">
    <source>
        <dbReference type="ARBA" id="ARBA00004479"/>
    </source>
</evidence>
<reference evidence="8" key="2">
    <citation type="submission" date="2025-09" db="UniProtKB">
        <authorList>
            <consortium name="Ensembl"/>
        </authorList>
    </citation>
    <scope>IDENTIFICATION</scope>
</reference>
<keyword evidence="6" id="KW-0812">Transmembrane</keyword>
<dbReference type="Proteomes" id="UP000694557">
    <property type="component" value="Unassembled WGS sequence"/>
</dbReference>
<dbReference type="PROSITE" id="PS50835">
    <property type="entry name" value="IG_LIKE"/>
    <property type="match status" value="2"/>
</dbReference>
<keyword evidence="6" id="KW-1133">Transmembrane helix</keyword>
<dbReference type="PANTHER" id="PTHR11640:SF31">
    <property type="entry name" value="IRREGULAR CHIASM C-ROUGHEST PROTEIN-RELATED"/>
    <property type="match status" value="1"/>
</dbReference>
<proteinExistence type="predicted"/>
<evidence type="ECO:0000256" key="6">
    <source>
        <dbReference type="SAM" id="Phobius"/>
    </source>
</evidence>
<dbReference type="InterPro" id="IPR013098">
    <property type="entry name" value="Ig_I-set"/>
</dbReference>
<keyword evidence="3" id="KW-1015">Disulfide bond</keyword>
<organism evidence="8 9">
    <name type="scientific">Oncorhynchus kisutch</name>
    <name type="common">Coho salmon</name>
    <name type="synonym">Salmo kisutch</name>
    <dbReference type="NCBI Taxonomy" id="8019"/>
    <lineage>
        <taxon>Eukaryota</taxon>
        <taxon>Metazoa</taxon>
        <taxon>Chordata</taxon>
        <taxon>Craniata</taxon>
        <taxon>Vertebrata</taxon>
        <taxon>Euteleostomi</taxon>
        <taxon>Actinopterygii</taxon>
        <taxon>Neopterygii</taxon>
        <taxon>Teleostei</taxon>
        <taxon>Protacanthopterygii</taxon>
        <taxon>Salmoniformes</taxon>
        <taxon>Salmonidae</taxon>
        <taxon>Salmoninae</taxon>
        <taxon>Oncorhynchus</taxon>
    </lineage>
</organism>
<evidence type="ECO:0000259" key="7">
    <source>
        <dbReference type="PROSITE" id="PS50835"/>
    </source>
</evidence>
<dbReference type="InterPro" id="IPR007110">
    <property type="entry name" value="Ig-like_dom"/>
</dbReference>
<reference evidence="8" key="1">
    <citation type="submission" date="2025-08" db="UniProtKB">
        <authorList>
            <consortium name="Ensembl"/>
        </authorList>
    </citation>
    <scope>IDENTIFICATION</scope>
</reference>
<keyword evidence="2 6" id="KW-0472">Membrane</keyword>
<dbReference type="GeneTree" id="ENSGT00510000048311"/>
<sequence>MSSLYSLITSSLWSRPRGSLCLSTPSPQSLSDRLTTVSCPLPRRCGFLGKMMMSVKASVFLLVLYFTTPISGLEVKSDPEVSGGFVHTELEKTVSLTCLSEPQEAELVWLRNGQLISIAEGNTWGSSRLCVTPVTHNDHAAIFTCQMKNNASVNASVQLEVTYAPLHSGKEEVSVEQTRELELSCDVFANPPVLVSWQQHGDPIDLSEGGFLLTNDGFTSRLKVGRVDRAVHQGPYSCVTSSPIYPNRTKSFEVTVTDKTLQFQTDLIFPMIAGLVVIGCTTLLAIISRWRWITQCCK</sequence>
<dbReference type="SMART" id="SM00409">
    <property type="entry name" value="IG"/>
    <property type="match status" value="2"/>
</dbReference>
<dbReference type="Gene3D" id="2.60.40.10">
    <property type="entry name" value="Immunoglobulins"/>
    <property type="match status" value="2"/>
</dbReference>
<dbReference type="GO" id="GO:0005886">
    <property type="term" value="C:plasma membrane"/>
    <property type="evidence" value="ECO:0007669"/>
    <property type="project" value="TreeGrafter"/>
</dbReference>
<evidence type="ECO:0000256" key="2">
    <source>
        <dbReference type="ARBA" id="ARBA00023136"/>
    </source>
</evidence>
<dbReference type="InterPro" id="IPR036179">
    <property type="entry name" value="Ig-like_dom_sf"/>
</dbReference>
<gene>
    <name evidence="8" type="primary">tmigd1</name>
</gene>
<feature type="domain" description="Ig-like" evidence="7">
    <location>
        <begin position="79"/>
        <end position="162"/>
    </location>
</feature>
<evidence type="ECO:0000256" key="4">
    <source>
        <dbReference type="ARBA" id="ARBA00023180"/>
    </source>
</evidence>
<name>A0A8C7KPT2_ONCKI</name>
<protein>
    <submittedName>
        <fullName evidence="8">Transmembrane and immunoglobulin domain containing 1</fullName>
    </submittedName>
</protein>
<dbReference type="InterPro" id="IPR013783">
    <property type="entry name" value="Ig-like_fold"/>
</dbReference>
<dbReference type="InterPro" id="IPR051275">
    <property type="entry name" value="Cell_adhesion_signaling"/>
</dbReference>